<dbReference type="InterPro" id="IPR000801">
    <property type="entry name" value="Esterase-like"/>
</dbReference>
<dbReference type="AlphaFoldDB" id="A0A7Z0M7C1"/>
<dbReference type="SUPFAM" id="SSF53474">
    <property type="entry name" value="alpha/beta-Hydrolases"/>
    <property type="match status" value="1"/>
</dbReference>
<dbReference type="InterPro" id="IPR050583">
    <property type="entry name" value="Mycobacterial_A85_antigen"/>
</dbReference>
<protein>
    <submittedName>
        <fullName evidence="1">Alpha/beta hydrolase</fullName>
    </submittedName>
</protein>
<dbReference type="Gene3D" id="3.40.50.1820">
    <property type="entry name" value="alpha/beta hydrolase"/>
    <property type="match status" value="1"/>
</dbReference>
<gene>
    <name evidence="1" type="ORF">HZY94_08165</name>
</gene>
<name>A0A7Z0M7C1_9STRE</name>
<sequence length="256" mass="29157">MIAYHQLDFPAGGESRTIRVYLPDSYGHQTTAYPVMYFFDGHNLFFDEEATYGESWKLKDFLDQWSKDMIVVGLEPGREGHQRLEEYSPYDIGSGFFAGPLQGRGRETLDWLVQQVKPFIDQTYRTYPDRLNTGIAGSSMGGLMTLYALSHYNAFFSKGAALSSALFGPIQQEVAQVPIDSNTRLYMGWGTREMGQGPEADLEPWSTSFAQSHLNLEASFQRSGAQTYLYPQIHGRHTESDWAQQVPLLMDFLWMR</sequence>
<comment type="caution">
    <text evidence="1">The sequence shown here is derived from an EMBL/GenBank/DDBJ whole genome shotgun (WGS) entry which is preliminary data.</text>
</comment>
<evidence type="ECO:0000313" key="2">
    <source>
        <dbReference type="Proteomes" id="UP000589521"/>
    </source>
</evidence>
<dbReference type="EMBL" id="JACBXX010000166">
    <property type="protein sequence ID" value="NYS97147.1"/>
    <property type="molecule type" value="Genomic_DNA"/>
</dbReference>
<dbReference type="PANTHER" id="PTHR48098">
    <property type="entry name" value="ENTEROCHELIN ESTERASE-RELATED"/>
    <property type="match status" value="1"/>
</dbReference>
<dbReference type="Pfam" id="PF00756">
    <property type="entry name" value="Esterase"/>
    <property type="match status" value="1"/>
</dbReference>
<dbReference type="PANTHER" id="PTHR48098:SF6">
    <property type="entry name" value="FERRI-BACILLIBACTIN ESTERASE BESA"/>
    <property type="match status" value="1"/>
</dbReference>
<dbReference type="InterPro" id="IPR029058">
    <property type="entry name" value="AB_hydrolase_fold"/>
</dbReference>
<proteinExistence type="predicted"/>
<evidence type="ECO:0000313" key="1">
    <source>
        <dbReference type="EMBL" id="NYS97147.1"/>
    </source>
</evidence>
<dbReference type="Proteomes" id="UP000589521">
    <property type="component" value="Unassembled WGS sequence"/>
</dbReference>
<dbReference type="RefSeq" id="WP_179925750.1">
    <property type="nucleotide sequence ID" value="NZ_JACBXX010000166.1"/>
</dbReference>
<accession>A0A7Z0M7C1</accession>
<keyword evidence="1" id="KW-0378">Hydrolase</keyword>
<dbReference type="GO" id="GO:0016787">
    <property type="term" value="F:hydrolase activity"/>
    <property type="evidence" value="ECO:0007669"/>
    <property type="project" value="UniProtKB-KW"/>
</dbReference>
<reference evidence="1 2" key="1">
    <citation type="submission" date="2020-07" db="EMBL/GenBank/DDBJ databases">
        <title>MOT database genomes.</title>
        <authorList>
            <person name="Joseph S."/>
            <person name="Aduse-Opoku J."/>
            <person name="Hashim A."/>
            <person name="Wade W."/>
            <person name="Curtis M."/>
        </authorList>
    </citation>
    <scope>NUCLEOTIDE SEQUENCE [LARGE SCALE GENOMIC DNA]</scope>
    <source>
        <strain evidence="1 2">STR</strain>
    </source>
</reference>
<organism evidence="1 2">
    <name type="scientific">Streptococcus danieliae</name>
    <dbReference type="NCBI Taxonomy" id="747656"/>
    <lineage>
        <taxon>Bacteria</taxon>
        <taxon>Bacillati</taxon>
        <taxon>Bacillota</taxon>
        <taxon>Bacilli</taxon>
        <taxon>Lactobacillales</taxon>
        <taxon>Streptococcaceae</taxon>
        <taxon>Streptococcus</taxon>
    </lineage>
</organism>